<dbReference type="AlphaFoldDB" id="A0A0A7RRK3"/>
<dbReference type="InterPro" id="IPR036056">
    <property type="entry name" value="Fibrinogen-like_C"/>
</dbReference>
<name>A0A0A7RRK3_LITLI</name>
<dbReference type="PANTHER" id="PTHR19143">
    <property type="entry name" value="FIBRINOGEN/TENASCIN/ANGIOPOEITIN"/>
    <property type="match status" value="1"/>
</dbReference>
<dbReference type="InterPro" id="IPR014716">
    <property type="entry name" value="Fibrinogen_a/b/g_C_1"/>
</dbReference>
<dbReference type="InterPro" id="IPR050373">
    <property type="entry name" value="Fibrinogen_C-term_domain"/>
</dbReference>
<feature type="domain" description="Fibrinogen C-terminal" evidence="2">
    <location>
        <begin position="159"/>
        <end position="346"/>
    </location>
</feature>
<accession>A0A0A7RRK3</accession>
<feature type="signal peptide" evidence="1">
    <location>
        <begin position="1"/>
        <end position="21"/>
    </location>
</feature>
<protein>
    <submittedName>
        <fullName evidence="3">Fibrinogen-related protein</fullName>
    </submittedName>
</protein>
<keyword evidence="1" id="KW-0732">Signal</keyword>
<dbReference type="SMART" id="SM00186">
    <property type="entry name" value="FBG"/>
    <property type="match status" value="1"/>
</dbReference>
<dbReference type="InterPro" id="IPR002181">
    <property type="entry name" value="Fibrinogen_a/b/g_C_dom"/>
</dbReference>
<evidence type="ECO:0000313" key="3">
    <source>
        <dbReference type="EMBL" id="AJA37878.1"/>
    </source>
</evidence>
<dbReference type="EMBL" id="KM892464">
    <property type="protein sequence ID" value="AJA37878.1"/>
    <property type="molecule type" value="mRNA"/>
</dbReference>
<sequence>MHQRHTLLSAMLWITLGLASGRLFASAETKEEQYTICPERLVTNDKLRTLVGRSPLDCIQMCTLAETCSGVSICYSGDHEQVTCSLSEDVQTAGCDDLNSVASPSCHLVKKDSRIEEMTPEAEQTTQPIQEPTTTEIVCQNGGTPNGDKCDCPEEYAGRTCHRFIRDCSEPFENGHTSTDYNTYTIQPASAPGPFQVKCRFRAGGETQPLRRRGSTDFCQDWATCKAPYNMQNLPSDDPEYFIGLENLHHLLNQAEYKLRVYMLVMNGTAYVPKTMHYTNFSVDAESSSFAVTHDGFDCTNCDADDAFSGSLPVVFVSDGHDVNGCSAQRGGKSGWFESGCKGSDLFSNGLFYWPVNGTDTDVRLIEFVFTRVSTSFYDD</sequence>
<dbReference type="PROSITE" id="PS51406">
    <property type="entry name" value="FIBRINOGEN_C_2"/>
    <property type="match status" value="1"/>
</dbReference>
<reference evidence="3" key="1">
    <citation type="journal article" date="2015" name="Dev. Comp. Immunol.">
        <title>Lectin-like molecules in transcriptome of Littorina littorea hemocytes.</title>
        <authorList>
            <person name="Gorbushin A.M."/>
            <person name="Borisova E.A."/>
        </authorList>
    </citation>
    <scope>NUCLEOTIDE SEQUENCE</scope>
</reference>
<evidence type="ECO:0000259" key="2">
    <source>
        <dbReference type="PROSITE" id="PS51406"/>
    </source>
</evidence>
<gene>
    <name evidence="3" type="primary">FREP-2</name>
</gene>
<dbReference type="Gene3D" id="3.90.215.10">
    <property type="entry name" value="Gamma Fibrinogen, chain A, domain 1"/>
    <property type="match status" value="1"/>
</dbReference>
<organism evidence="3">
    <name type="scientific">Littorina littorea</name>
    <name type="common">Common periwinkle</name>
    <dbReference type="NCBI Taxonomy" id="31216"/>
    <lineage>
        <taxon>Eukaryota</taxon>
        <taxon>Metazoa</taxon>
        <taxon>Spiralia</taxon>
        <taxon>Lophotrochozoa</taxon>
        <taxon>Mollusca</taxon>
        <taxon>Gastropoda</taxon>
        <taxon>Caenogastropoda</taxon>
        <taxon>Littorinimorpha</taxon>
        <taxon>Littorinoidea</taxon>
        <taxon>Littorinidae</taxon>
        <taxon>Littorina</taxon>
    </lineage>
</organism>
<dbReference type="Pfam" id="PF00147">
    <property type="entry name" value="Fibrinogen_C"/>
    <property type="match status" value="1"/>
</dbReference>
<proteinExistence type="evidence at transcript level"/>
<dbReference type="SUPFAM" id="SSF56496">
    <property type="entry name" value="Fibrinogen C-terminal domain-like"/>
    <property type="match status" value="1"/>
</dbReference>
<feature type="chain" id="PRO_5002033078" evidence="1">
    <location>
        <begin position="22"/>
        <end position="380"/>
    </location>
</feature>
<evidence type="ECO:0000256" key="1">
    <source>
        <dbReference type="SAM" id="SignalP"/>
    </source>
</evidence>